<accession>A0A286UCZ1</accession>
<evidence type="ECO:0000313" key="1">
    <source>
        <dbReference type="EMBL" id="PAV17453.1"/>
    </source>
</evidence>
<sequence>MPRRGATRGVICKGDHTYECDKCNTIRRVWSYKNEIVRDVIEFIKINNENTREWGFYCTNDPSKGTAVPPFMRVHTNPNFGQLYIPDHQHAKSSSLKCKSATIQYPGESKKWKLQINLEVEYNKAPTSAGYPTMIPTSTAIPASAGLPTSAGLPASATFPASTAIPATFPTSAGYPAMIPTLARFPASNGLPASAGYPTQLMMGNGINKTKI</sequence>
<dbReference type="Proteomes" id="UP000217199">
    <property type="component" value="Unassembled WGS sequence"/>
</dbReference>
<comment type="caution">
    <text evidence="1">The sequence shown here is derived from an EMBL/GenBank/DDBJ whole genome shotgun (WGS) entry which is preliminary data.</text>
</comment>
<organism evidence="1 2">
    <name type="scientific">Pyrrhoderma noxium</name>
    <dbReference type="NCBI Taxonomy" id="2282107"/>
    <lineage>
        <taxon>Eukaryota</taxon>
        <taxon>Fungi</taxon>
        <taxon>Dikarya</taxon>
        <taxon>Basidiomycota</taxon>
        <taxon>Agaricomycotina</taxon>
        <taxon>Agaricomycetes</taxon>
        <taxon>Hymenochaetales</taxon>
        <taxon>Hymenochaetaceae</taxon>
        <taxon>Pyrrhoderma</taxon>
    </lineage>
</organism>
<dbReference type="AlphaFoldDB" id="A0A286UCZ1"/>
<name>A0A286UCZ1_9AGAM</name>
<reference evidence="1 2" key="1">
    <citation type="journal article" date="2017" name="Mol. Ecol.">
        <title>Comparative and population genomic landscape of Phellinus noxius: A hypervariable fungus causing root rot in trees.</title>
        <authorList>
            <person name="Chung C.L."/>
            <person name="Lee T.J."/>
            <person name="Akiba M."/>
            <person name="Lee H.H."/>
            <person name="Kuo T.H."/>
            <person name="Liu D."/>
            <person name="Ke H.M."/>
            <person name="Yokoi T."/>
            <person name="Roa M.B."/>
            <person name="Lu M.J."/>
            <person name="Chang Y.Y."/>
            <person name="Ann P.J."/>
            <person name="Tsai J.N."/>
            <person name="Chen C.Y."/>
            <person name="Tzean S.S."/>
            <person name="Ota Y."/>
            <person name="Hattori T."/>
            <person name="Sahashi N."/>
            <person name="Liou R.F."/>
            <person name="Kikuchi T."/>
            <person name="Tsai I.J."/>
        </authorList>
    </citation>
    <scope>NUCLEOTIDE SEQUENCE [LARGE SCALE GENOMIC DNA]</scope>
    <source>
        <strain evidence="1 2">FFPRI411160</strain>
    </source>
</reference>
<dbReference type="InParanoid" id="A0A286UCZ1"/>
<keyword evidence="2" id="KW-1185">Reference proteome</keyword>
<proteinExistence type="predicted"/>
<protein>
    <submittedName>
        <fullName evidence="1">High molecular weight subunit PW212-like protein</fullName>
    </submittedName>
</protein>
<evidence type="ECO:0000313" key="2">
    <source>
        <dbReference type="Proteomes" id="UP000217199"/>
    </source>
</evidence>
<dbReference type="EMBL" id="NBII01000007">
    <property type="protein sequence ID" value="PAV17453.1"/>
    <property type="molecule type" value="Genomic_DNA"/>
</dbReference>
<gene>
    <name evidence="1" type="ORF">PNOK_0751700</name>
</gene>